<dbReference type="InterPro" id="IPR012334">
    <property type="entry name" value="Pectin_lyas_fold"/>
</dbReference>
<dbReference type="GO" id="GO:0016829">
    <property type="term" value="F:lyase activity"/>
    <property type="evidence" value="ECO:0007669"/>
    <property type="project" value="UniProtKB-KW"/>
</dbReference>
<dbReference type="SUPFAM" id="SSF51126">
    <property type="entry name" value="Pectin lyase-like"/>
    <property type="match status" value="1"/>
</dbReference>
<dbReference type="AlphaFoldDB" id="A0A4R3Z4T8"/>
<organism evidence="1 2">
    <name type="scientific">Biostraticola tofi</name>
    <dbReference type="NCBI Taxonomy" id="466109"/>
    <lineage>
        <taxon>Bacteria</taxon>
        <taxon>Pseudomonadati</taxon>
        <taxon>Pseudomonadota</taxon>
        <taxon>Gammaproteobacteria</taxon>
        <taxon>Enterobacterales</taxon>
        <taxon>Bruguierivoracaceae</taxon>
        <taxon>Biostraticola</taxon>
    </lineage>
</organism>
<dbReference type="Proteomes" id="UP000295719">
    <property type="component" value="Unassembled WGS sequence"/>
</dbReference>
<name>A0A4R3Z4T8_9GAMM</name>
<dbReference type="SMART" id="SM00710">
    <property type="entry name" value="PbH1"/>
    <property type="match status" value="5"/>
</dbReference>
<dbReference type="InterPro" id="IPR006626">
    <property type="entry name" value="PbH1"/>
</dbReference>
<dbReference type="OrthoDB" id="9795222at2"/>
<keyword evidence="2" id="KW-1185">Reference proteome</keyword>
<accession>A0A4R3Z4T8</accession>
<dbReference type="EMBL" id="SMCR01000001">
    <property type="protein sequence ID" value="TCW00203.1"/>
    <property type="molecule type" value="Genomic_DNA"/>
</dbReference>
<gene>
    <name evidence="1" type="ORF">EDC52_101551</name>
</gene>
<dbReference type="RefSeq" id="WP_131863735.1">
    <property type="nucleotide sequence ID" value="NZ_SMCR01000001.1"/>
</dbReference>
<evidence type="ECO:0000313" key="1">
    <source>
        <dbReference type="EMBL" id="TCW00203.1"/>
    </source>
</evidence>
<dbReference type="InterPro" id="IPR011050">
    <property type="entry name" value="Pectin_lyase_fold/virulence"/>
</dbReference>
<comment type="caution">
    <text evidence="1">The sequence shown here is derived from an EMBL/GenBank/DDBJ whole genome shotgun (WGS) entry which is preliminary data.</text>
</comment>
<keyword evidence="1" id="KW-0456">Lyase</keyword>
<proteinExistence type="predicted"/>
<protein>
    <submittedName>
        <fullName evidence="1">Parallel beta helix pectate lyase-like protein</fullName>
    </submittedName>
</protein>
<evidence type="ECO:0000313" key="2">
    <source>
        <dbReference type="Proteomes" id="UP000295719"/>
    </source>
</evidence>
<dbReference type="Gene3D" id="2.160.20.10">
    <property type="entry name" value="Single-stranded right-handed beta-helix, Pectin lyase-like"/>
    <property type="match status" value="1"/>
</dbReference>
<sequence length="474" mass="52856">MVISKRFFLKSFIFGSVSNFVLRLLLLDVGNAKASSTITDSNQSKINPKSIRKYSLEDFGASGDGFTDDTDAVIEAFSSGIPIFQDKPGNYRLTRSVNLPNNQYFFKGAGIGKSIFLLDHFHDGFRFGNAKSSDTKLSLTLNDFSLKRLNIAAYTGKAGPKGIYISNGNPVNVGYVEEAYGIGFGIHIDYSENVKVHRCIVRDHKGGMNGLSGTDGIHFYRSKKIIASENIIYNVGDDAISSGSFDINYPVNDVKYIDNIIKCCKGCLKLYSYASDVLIMNNSVISSREGGVYLTDDHNSPDDSLIKNICITNNKFSFIGSKINRLEGAALRMRFWPKKNSKSIIENIVFSNNEIINSNLCVSTVSYSENKRFKNITIDSNIFSLNDSKTQVLPYIIRIVQCDGFLKIINNKFESVAYKPILLDTKFNNLQAVNSRLAISIDNNVLTKNSSIITKRQNRILDNTNFDSLSFDFK</sequence>
<reference evidence="1 2" key="1">
    <citation type="submission" date="2019-03" db="EMBL/GenBank/DDBJ databases">
        <title>Genomic Encyclopedia of Type Strains, Phase IV (KMG-IV): sequencing the most valuable type-strain genomes for metagenomic binning, comparative biology and taxonomic classification.</title>
        <authorList>
            <person name="Goeker M."/>
        </authorList>
    </citation>
    <scope>NUCLEOTIDE SEQUENCE [LARGE SCALE GENOMIC DNA]</scope>
    <source>
        <strain evidence="1 2">DSM 19580</strain>
    </source>
</reference>